<dbReference type="EMBL" id="SWVK01000004">
    <property type="protein sequence ID" value="NFN34267.1"/>
    <property type="molecule type" value="Genomic_DNA"/>
</dbReference>
<sequence>MDFNNFNFDDFMNYMQSNCNFSDNTCNCECDNENLNSNSQQSNTNTNCNDIPGGFQDLAPQLFTLFAQILGLVMAGNLPFNLQNAIGNWLELLGQVILTFNSQQQYFQGGPGRYYNKKYKNVSNPFCPTQQTQTDTNQSGDSFDATSTNSNNKHSNKYEQEIKELKASIDELKKEIAEIKSNKN</sequence>
<dbReference type="Proteomes" id="UP000473681">
    <property type="component" value="Unassembled WGS sequence"/>
</dbReference>
<proteinExistence type="predicted"/>
<dbReference type="AlphaFoldDB" id="A0A0L9Y5U6"/>
<gene>
    <name evidence="2" type="ORF">FC774_09395</name>
    <name evidence="3" type="ORF">FDB51_03805</name>
</gene>
<evidence type="ECO:0000313" key="5">
    <source>
        <dbReference type="Proteomes" id="UP000476820"/>
    </source>
</evidence>
<organism evidence="2 5">
    <name type="scientific">Clostridium botulinum</name>
    <dbReference type="NCBI Taxonomy" id="1491"/>
    <lineage>
        <taxon>Bacteria</taxon>
        <taxon>Bacillati</taxon>
        <taxon>Bacillota</taxon>
        <taxon>Clostridia</taxon>
        <taxon>Eubacteriales</taxon>
        <taxon>Clostridiaceae</taxon>
        <taxon>Clostridium</taxon>
    </lineage>
</organism>
<name>A0A0L9Y5U6_CLOBO</name>
<feature type="region of interest" description="Disordered" evidence="1">
    <location>
        <begin position="125"/>
        <end position="159"/>
    </location>
</feature>
<evidence type="ECO:0000313" key="2">
    <source>
        <dbReference type="EMBL" id="NFF88077.1"/>
    </source>
</evidence>
<evidence type="ECO:0000313" key="3">
    <source>
        <dbReference type="EMBL" id="NFN34267.1"/>
    </source>
</evidence>
<evidence type="ECO:0000313" key="4">
    <source>
        <dbReference type="Proteomes" id="UP000473681"/>
    </source>
</evidence>
<comment type="caution">
    <text evidence="2">The sequence shown here is derived from an EMBL/GenBank/DDBJ whole genome shotgun (WGS) entry which is preliminary data.</text>
</comment>
<dbReference type="EMBL" id="SWOV01000021">
    <property type="protein sequence ID" value="NFF88077.1"/>
    <property type="molecule type" value="Genomic_DNA"/>
</dbReference>
<evidence type="ECO:0000256" key="1">
    <source>
        <dbReference type="SAM" id="MobiDB-lite"/>
    </source>
</evidence>
<dbReference type="OrthoDB" id="2084441at2"/>
<protein>
    <submittedName>
        <fullName evidence="2">Uncharacterized protein</fullName>
    </submittedName>
</protein>
<accession>A0A0L9Y5U6</accession>
<dbReference type="RefSeq" id="WP_017825261.1">
    <property type="nucleotide sequence ID" value="NZ_JACBBZ010000002.1"/>
</dbReference>
<reference evidence="4 5" key="1">
    <citation type="submission" date="2019-04" db="EMBL/GenBank/DDBJ databases">
        <title>Genome sequencing of Clostridium botulinum Groups I-IV and Clostridium butyricum.</title>
        <authorList>
            <person name="Brunt J."/>
            <person name="Van Vliet A.H.M."/>
            <person name="Stringer S.C."/>
            <person name="Carter A.T."/>
            <person name="Peck M.W."/>
        </authorList>
    </citation>
    <scope>NUCLEOTIDE SEQUENCE [LARGE SCALE GENOMIC DNA]</scope>
    <source>
        <strain evidence="2 5">1605</strain>
        <strain evidence="3 4">CB-K-33E</strain>
    </source>
</reference>
<dbReference type="Proteomes" id="UP000476820">
    <property type="component" value="Unassembled WGS sequence"/>
</dbReference>
<feature type="compositionally biased region" description="Polar residues" evidence="1">
    <location>
        <begin position="125"/>
        <end position="145"/>
    </location>
</feature>